<feature type="compositionally biased region" description="Low complexity" evidence="2">
    <location>
        <begin position="16"/>
        <end position="27"/>
    </location>
</feature>
<keyword evidence="4" id="KW-1185">Reference proteome</keyword>
<organism evidence="3 4">
    <name type="scientific">Ophiobolus disseminans</name>
    <dbReference type="NCBI Taxonomy" id="1469910"/>
    <lineage>
        <taxon>Eukaryota</taxon>
        <taxon>Fungi</taxon>
        <taxon>Dikarya</taxon>
        <taxon>Ascomycota</taxon>
        <taxon>Pezizomycotina</taxon>
        <taxon>Dothideomycetes</taxon>
        <taxon>Pleosporomycetidae</taxon>
        <taxon>Pleosporales</taxon>
        <taxon>Pleosporineae</taxon>
        <taxon>Phaeosphaeriaceae</taxon>
        <taxon>Ophiobolus</taxon>
    </lineage>
</organism>
<evidence type="ECO:0000256" key="2">
    <source>
        <dbReference type="SAM" id="MobiDB-lite"/>
    </source>
</evidence>
<protein>
    <submittedName>
        <fullName evidence="3">Uncharacterized protein</fullName>
    </submittedName>
</protein>
<dbReference type="Proteomes" id="UP000799424">
    <property type="component" value="Unassembled WGS sequence"/>
</dbReference>
<dbReference type="EMBL" id="MU006216">
    <property type="protein sequence ID" value="KAF2833595.1"/>
    <property type="molecule type" value="Genomic_DNA"/>
</dbReference>
<evidence type="ECO:0000313" key="4">
    <source>
        <dbReference type="Proteomes" id="UP000799424"/>
    </source>
</evidence>
<name>A0A6A7AM37_9PLEO</name>
<proteinExistence type="predicted"/>
<keyword evidence="1" id="KW-0175">Coiled coil</keyword>
<feature type="coiled-coil region" evidence="1">
    <location>
        <begin position="164"/>
        <end position="191"/>
    </location>
</feature>
<sequence length="370" mass="41786">MKPARKRQRANTNDDSVSGHTSTSTTGPPATRQELSDYIDILLAEDGGRYVRETLISLARSDHAIMSELSLEYDALAAENQAEASKEAKMIVHFGDMAEACARGQMQDDYKCTVPSAIVDHFKQVVETVSSPNALFGARCSALLALWKIAMYICSAPGQIGRAVRKYFRDNMELEETLDDVLKKMTDGERRHLCGAAVGRKTLLRRMQDLERLAQKSGVLQDLNIVIARLRNEEVPCNDPDDLDHDYESSERMEVPLRGDNAVRGSLKRREHVAWVRREWARIINYDALVAKLQWKLNQMDNSNSLPEWLRKSPVGVARDIMTKMRIDASRKHISFRIRRSAMLNLVKIGYIICASWTVEAETSCKRCGG</sequence>
<accession>A0A6A7AM37</accession>
<dbReference type="AlphaFoldDB" id="A0A6A7AM37"/>
<evidence type="ECO:0000256" key="1">
    <source>
        <dbReference type="SAM" id="Coils"/>
    </source>
</evidence>
<evidence type="ECO:0000313" key="3">
    <source>
        <dbReference type="EMBL" id="KAF2833595.1"/>
    </source>
</evidence>
<feature type="region of interest" description="Disordered" evidence="2">
    <location>
        <begin position="1"/>
        <end position="32"/>
    </location>
</feature>
<reference evidence="3" key="1">
    <citation type="journal article" date="2020" name="Stud. Mycol.">
        <title>101 Dothideomycetes genomes: a test case for predicting lifestyles and emergence of pathogens.</title>
        <authorList>
            <person name="Haridas S."/>
            <person name="Albert R."/>
            <person name="Binder M."/>
            <person name="Bloem J."/>
            <person name="Labutti K."/>
            <person name="Salamov A."/>
            <person name="Andreopoulos B."/>
            <person name="Baker S."/>
            <person name="Barry K."/>
            <person name="Bills G."/>
            <person name="Bluhm B."/>
            <person name="Cannon C."/>
            <person name="Castanera R."/>
            <person name="Culley D."/>
            <person name="Daum C."/>
            <person name="Ezra D."/>
            <person name="Gonzalez J."/>
            <person name="Henrissat B."/>
            <person name="Kuo A."/>
            <person name="Liang C."/>
            <person name="Lipzen A."/>
            <person name="Lutzoni F."/>
            <person name="Magnuson J."/>
            <person name="Mondo S."/>
            <person name="Nolan M."/>
            <person name="Ohm R."/>
            <person name="Pangilinan J."/>
            <person name="Park H.-J."/>
            <person name="Ramirez L."/>
            <person name="Alfaro M."/>
            <person name="Sun H."/>
            <person name="Tritt A."/>
            <person name="Yoshinaga Y."/>
            <person name="Zwiers L.-H."/>
            <person name="Turgeon B."/>
            <person name="Goodwin S."/>
            <person name="Spatafora J."/>
            <person name="Crous P."/>
            <person name="Grigoriev I."/>
        </authorList>
    </citation>
    <scope>NUCLEOTIDE SEQUENCE</scope>
    <source>
        <strain evidence="3">CBS 113818</strain>
    </source>
</reference>
<gene>
    <name evidence="3" type="ORF">CC86DRAFT_376735</name>
</gene>